<dbReference type="GO" id="GO:0016491">
    <property type="term" value="F:oxidoreductase activity"/>
    <property type="evidence" value="ECO:0007669"/>
    <property type="project" value="InterPro"/>
</dbReference>
<name>A0AAN8ZDI8_9MAGN</name>
<protein>
    <submittedName>
        <fullName evidence="3">Amine oxidase</fullName>
    </submittedName>
</protein>
<evidence type="ECO:0000259" key="2">
    <source>
        <dbReference type="Pfam" id="PF01593"/>
    </source>
</evidence>
<dbReference type="InterPro" id="IPR002937">
    <property type="entry name" value="Amino_oxidase"/>
</dbReference>
<sequence>MELGQVVRELQHSRNGVAVTTEDGYIYEANYVILSVSIGVLQSDLISFKPPLPTHRMDPGGL</sequence>
<dbReference type="Proteomes" id="UP001370490">
    <property type="component" value="Unassembled WGS sequence"/>
</dbReference>
<reference evidence="3 4" key="1">
    <citation type="submission" date="2023-12" db="EMBL/GenBank/DDBJ databases">
        <title>A high-quality genome assembly for Dillenia turbinata (Dilleniales).</title>
        <authorList>
            <person name="Chanderbali A."/>
        </authorList>
    </citation>
    <scope>NUCLEOTIDE SEQUENCE [LARGE SCALE GENOMIC DNA]</scope>
    <source>
        <strain evidence="3">LSX21</strain>
        <tissue evidence="3">Leaf</tissue>
    </source>
</reference>
<dbReference type="Pfam" id="PF01593">
    <property type="entry name" value="Amino_oxidase"/>
    <property type="match status" value="1"/>
</dbReference>
<dbReference type="EMBL" id="JBAMMX010000009">
    <property type="protein sequence ID" value="KAK6933842.1"/>
    <property type="molecule type" value="Genomic_DNA"/>
</dbReference>
<evidence type="ECO:0000313" key="4">
    <source>
        <dbReference type="Proteomes" id="UP001370490"/>
    </source>
</evidence>
<dbReference type="Gene3D" id="3.50.50.60">
    <property type="entry name" value="FAD/NAD(P)-binding domain"/>
    <property type="match status" value="1"/>
</dbReference>
<accession>A0AAN8ZDI8</accession>
<comment type="similarity">
    <text evidence="1">Belongs to the flavin monoamine oxidase family.</text>
</comment>
<dbReference type="InterPro" id="IPR050281">
    <property type="entry name" value="Flavin_monoamine_oxidase"/>
</dbReference>
<comment type="caution">
    <text evidence="3">The sequence shown here is derived from an EMBL/GenBank/DDBJ whole genome shotgun (WGS) entry which is preliminary data.</text>
</comment>
<dbReference type="GO" id="GO:0006598">
    <property type="term" value="P:polyamine catabolic process"/>
    <property type="evidence" value="ECO:0007669"/>
    <property type="project" value="TreeGrafter"/>
</dbReference>
<evidence type="ECO:0000313" key="3">
    <source>
        <dbReference type="EMBL" id="KAK6933842.1"/>
    </source>
</evidence>
<dbReference type="SUPFAM" id="SSF51905">
    <property type="entry name" value="FAD/NAD(P)-binding domain"/>
    <property type="match status" value="1"/>
</dbReference>
<dbReference type="AlphaFoldDB" id="A0AAN8ZDI8"/>
<keyword evidence="4" id="KW-1185">Reference proteome</keyword>
<evidence type="ECO:0000256" key="1">
    <source>
        <dbReference type="ARBA" id="ARBA00005995"/>
    </source>
</evidence>
<feature type="domain" description="Amine oxidase" evidence="2">
    <location>
        <begin position="2"/>
        <end position="54"/>
    </location>
</feature>
<proteinExistence type="inferred from homology"/>
<organism evidence="3 4">
    <name type="scientific">Dillenia turbinata</name>
    <dbReference type="NCBI Taxonomy" id="194707"/>
    <lineage>
        <taxon>Eukaryota</taxon>
        <taxon>Viridiplantae</taxon>
        <taxon>Streptophyta</taxon>
        <taxon>Embryophyta</taxon>
        <taxon>Tracheophyta</taxon>
        <taxon>Spermatophyta</taxon>
        <taxon>Magnoliopsida</taxon>
        <taxon>eudicotyledons</taxon>
        <taxon>Gunneridae</taxon>
        <taxon>Pentapetalae</taxon>
        <taxon>Dilleniales</taxon>
        <taxon>Dilleniaceae</taxon>
        <taxon>Dillenia</taxon>
    </lineage>
</organism>
<gene>
    <name evidence="3" type="ORF">RJ641_036736</name>
</gene>
<dbReference type="PANTHER" id="PTHR10742">
    <property type="entry name" value="FLAVIN MONOAMINE OXIDASE"/>
    <property type="match status" value="1"/>
</dbReference>
<dbReference type="PANTHER" id="PTHR10742:SF368">
    <property type="entry name" value="POLYAMINE OXIDASE 1"/>
    <property type="match status" value="1"/>
</dbReference>
<dbReference type="InterPro" id="IPR036188">
    <property type="entry name" value="FAD/NAD-bd_sf"/>
</dbReference>